<reference evidence="2 3" key="1">
    <citation type="submission" date="2014-03" db="EMBL/GenBank/DDBJ databases">
        <title>Genome sequence of Mycoplasma ovipneumoniae strain 14811.</title>
        <authorList>
            <person name="Sirand-Pugnet P."/>
            <person name="Breton M."/>
            <person name="Dordet-Frisoni E."/>
            <person name="Baranowski E."/>
            <person name="Barre A."/>
            <person name="Couture C."/>
            <person name="Dupuy V."/>
            <person name="Gaurivaud P."/>
            <person name="Jacob D."/>
            <person name="Lemaitre C."/>
            <person name="Manso-Silvan L."/>
            <person name="Nikolski M."/>
            <person name="Nouvel L.-X."/>
            <person name="Poumarat F."/>
            <person name="Tardy F."/>
            <person name="Thebault P."/>
            <person name="Theil S."/>
            <person name="Citti C."/>
            <person name="Thiaucourt F."/>
            <person name="Blanchard A."/>
        </authorList>
    </citation>
    <scope>NUCLEOTIDE SEQUENCE [LARGE SCALE GENOMIC DNA]</scope>
    <source>
        <strain evidence="2 3">14811</strain>
    </source>
</reference>
<comment type="caution">
    <text evidence="2">The sequence shown here is derived from an EMBL/GenBank/DDBJ whole genome shotgun (WGS) entry which is preliminary data.</text>
</comment>
<feature type="signal peptide" evidence="1">
    <location>
        <begin position="1"/>
        <end position="26"/>
    </location>
</feature>
<dbReference type="Proteomes" id="UP000020977">
    <property type="component" value="Unassembled WGS sequence"/>
</dbReference>
<feature type="chain" id="PRO_5001471576" description="Lipoprotein" evidence="1">
    <location>
        <begin position="27"/>
        <end position="313"/>
    </location>
</feature>
<accession>A0A014L6U5</accession>
<dbReference type="PROSITE" id="PS51257">
    <property type="entry name" value="PROKAR_LIPOPROTEIN"/>
    <property type="match status" value="1"/>
</dbReference>
<dbReference type="RefSeq" id="WP_044284173.1">
    <property type="nucleotide sequence ID" value="NZ_JFAD01000017.1"/>
</dbReference>
<name>A0A014L6U5_9BACT</name>
<protein>
    <recommendedName>
        <fullName evidence="4">Lipoprotein</fullName>
    </recommendedName>
</protein>
<evidence type="ECO:0000256" key="1">
    <source>
        <dbReference type="SAM" id="SignalP"/>
    </source>
</evidence>
<organism evidence="2 3">
    <name type="scientific">Mesomycoplasma ovipneumoniae 14811</name>
    <dbReference type="NCBI Taxonomy" id="1188239"/>
    <lineage>
        <taxon>Bacteria</taxon>
        <taxon>Bacillati</taxon>
        <taxon>Mycoplasmatota</taxon>
        <taxon>Mycoplasmoidales</taxon>
        <taxon>Metamycoplasmataceae</taxon>
        <taxon>Mesomycoplasma</taxon>
    </lineage>
</organism>
<dbReference type="STRING" id="1188239.MOVI_3310"/>
<evidence type="ECO:0008006" key="4">
    <source>
        <dbReference type="Google" id="ProtNLM"/>
    </source>
</evidence>
<dbReference type="eggNOG" id="ENOG50349EE">
    <property type="taxonomic scope" value="Bacteria"/>
</dbReference>
<evidence type="ECO:0000313" key="3">
    <source>
        <dbReference type="Proteomes" id="UP000020977"/>
    </source>
</evidence>
<dbReference type="AlphaFoldDB" id="A0A014L6U5"/>
<keyword evidence="1" id="KW-0732">Signal</keyword>
<dbReference type="EMBL" id="JFAD01000017">
    <property type="protein sequence ID" value="EXU61139.1"/>
    <property type="molecule type" value="Genomic_DNA"/>
</dbReference>
<evidence type="ECO:0000313" key="2">
    <source>
        <dbReference type="EMBL" id="EXU61139.1"/>
    </source>
</evidence>
<proteinExistence type="predicted"/>
<dbReference type="InterPro" id="IPR027593">
    <property type="entry name" value="Aro_clust"/>
</dbReference>
<sequence length="313" mass="35852">MKKNKKLAFSINLLTFLSAGFLASCAQPTSQPTNYQAKYEKFAKNDVVQAEKAQPFLENSIINQLLDKIYENADSKEQLINRISTIDSDNYLNDLAFNLSFYNTINNSPSDSIIGGFGRRNSNPVLFEKAKFSVNELFENNWLWLLKNLNSAVFVRGLAKIDQFQQQNDELNIGLRNEALKNSFYQPSSNKFIDIAIVKSPGEIDPETNIETKTYQVFLLNQDNFIFNITIKKELKNQKMLNLEATLSPWLQIYPKFIGQKTEKFPLQEYARITTNYRSGVAGVSVPLVEKLIFEENLGGNVLYYTLVDFQKK</sequence>
<gene>
    <name evidence="2" type="ORF">MOVI_3310</name>
</gene>
<dbReference type="NCBIfam" id="TIGR04313">
    <property type="entry name" value="aro_clust_Mycop"/>
    <property type="match status" value="1"/>
</dbReference>